<name>A0A7C4EIE2_9BACT</name>
<dbReference type="EMBL" id="DSRP01000502">
    <property type="protein sequence ID" value="HGG92748.1"/>
    <property type="molecule type" value="Genomic_DNA"/>
</dbReference>
<evidence type="ECO:0000313" key="3">
    <source>
        <dbReference type="EMBL" id="HGG92748.1"/>
    </source>
</evidence>
<sequence length="85" mass="9478">MNACPDHNEMAAFLDSLLSPERTRALREHVRRCRACALALEELCELLDLTWRGPDLESPEQTHQHGGGRDGAGVRRAPGHTLHVQ</sequence>
<evidence type="ECO:0000256" key="1">
    <source>
        <dbReference type="SAM" id="MobiDB-lite"/>
    </source>
</evidence>
<dbReference type="InterPro" id="IPR027383">
    <property type="entry name" value="Znf_put"/>
</dbReference>
<dbReference type="Gene3D" id="1.10.10.1320">
    <property type="entry name" value="Anti-sigma factor, zinc-finger domain"/>
    <property type="match status" value="1"/>
</dbReference>
<dbReference type="AlphaFoldDB" id="A0A7C4EIE2"/>
<organism evidence="3">
    <name type="scientific">Fundidesulfovibrio putealis</name>
    <dbReference type="NCBI Taxonomy" id="270496"/>
    <lineage>
        <taxon>Bacteria</taxon>
        <taxon>Pseudomonadati</taxon>
        <taxon>Thermodesulfobacteriota</taxon>
        <taxon>Desulfovibrionia</taxon>
        <taxon>Desulfovibrionales</taxon>
        <taxon>Desulfovibrionaceae</taxon>
        <taxon>Fundidesulfovibrio</taxon>
    </lineage>
</organism>
<gene>
    <name evidence="3" type="ORF">ENR59_07315</name>
</gene>
<dbReference type="Pfam" id="PF13490">
    <property type="entry name" value="zf-HC2"/>
    <property type="match status" value="1"/>
</dbReference>
<reference evidence="3" key="1">
    <citation type="journal article" date="2020" name="mSystems">
        <title>Genome- and Community-Level Interaction Insights into Carbon Utilization and Element Cycling Functions of Hydrothermarchaeota in Hydrothermal Sediment.</title>
        <authorList>
            <person name="Zhou Z."/>
            <person name="Liu Y."/>
            <person name="Xu W."/>
            <person name="Pan J."/>
            <person name="Luo Z.H."/>
            <person name="Li M."/>
        </authorList>
    </citation>
    <scope>NUCLEOTIDE SEQUENCE [LARGE SCALE GENOMIC DNA]</scope>
    <source>
        <strain evidence="3">SpSt-413</strain>
    </source>
</reference>
<evidence type="ECO:0000259" key="2">
    <source>
        <dbReference type="Pfam" id="PF13490"/>
    </source>
</evidence>
<comment type="caution">
    <text evidence="3">The sequence shown here is derived from an EMBL/GenBank/DDBJ whole genome shotgun (WGS) entry which is preliminary data.</text>
</comment>
<feature type="domain" description="Putative zinc-finger" evidence="2">
    <location>
        <begin position="10"/>
        <end position="37"/>
    </location>
</feature>
<protein>
    <recommendedName>
        <fullName evidence="2">Putative zinc-finger domain-containing protein</fullName>
    </recommendedName>
</protein>
<dbReference type="InterPro" id="IPR041916">
    <property type="entry name" value="Anti_sigma_zinc_sf"/>
</dbReference>
<feature type="region of interest" description="Disordered" evidence="1">
    <location>
        <begin position="54"/>
        <end position="85"/>
    </location>
</feature>
<accession>A0A7C4EIE2</accession>
<proteinExistence type="predicted"/>